<name>A0A0G4FVF3_VITBC</name>
<dbReference type="VEuPathDB" id="CryptoDB:Vbra_16273"/>
<reference evidence="2 3" key="1">
    <citation type="submission" date="2014-11" db="EMBL/GenBank/DDBJ databases">
        <authorList>
            <person name="Zhu J."/>
            <person name="Qi W."/>
            <person name="Song R."/>
        </authorList>
    </citation>
    <scope>NUCLEOTIDE SEQUENCE [LARGE SCALE GENOMIC DNA]</scope>
</reference>
<sequence>MYGIHWQYLEDADRLNDESAWFSVEQVNSIIIESAYEAHFTGVSGDPYVDFDHKGIPMRLHWPEGVAIGCRGPRPEDVFVIALRRVTPEDQNLNGAGSGGLQPQQVDGVSQDAFAATGSGGGPAAAGGMSTAGLLNGTSSSHSGGTAVTSRPAVVHQGPSTHHRTSDGTPTTPPTPSPAPRRELEPREIREAPWRALTIPKLMELGRPGVVPVFIDLEDVSRRYANMRCDGSRDQYCHYGVAKAVETIVREIGSQNPVAVWCPHWLFYQPPDEWVQTKKIVQENRSILNNLRDDHLLFVGEMEGDRLWHKKDLGDRGQYNPNLRKNKQIVKLMVDKVLQKRGILVTNNSDQFKFYAPAHVLDYRRLFQRHVTYVWCALDDDPTNDIFSLNIDPNGGNERLEHLLGQ</sequence>
<protein>
    <submittedName>
        <fullName evidence="2">Uncharacterized protein</fullName>
    </submittedName>
</protein>
<accession>A0A0G4FVF3</accession>
<dbReference type="Proteomes" id="UP000041254">
    <property type="component" value="Unassembled WGS sequence"/>
</dbReference>
<evidence type="ECO:0000313" key="2">
    <source>
        <dbReference type="EMBL" id="CEM18682.1"/>
    </source>
</evidence>
<organism evidence="2 3">
    <name type="scientific">Vitrella brassicaformis (strain CCMP3155)</name>
    <dbReference type="NCBI Taxonomy" id="1169540"/>
    <lineage>
        <taxon>Eukaryota</taxon>
        <taxon>Sar</taxon>
        <taxon>Alveolata</taxon>
        <taxon>Colpodellida</taxon>
        <taxon>Vitrellaceae</taxon>
        <taxon>Vitrella</taxon>
    </lineage>
</organism>
<gene>
    <name evidence="2" type="ORF">Vbra_16273</name>
</gene>
<dbReference type="AlphaFoldDB" id="A0A0G4FVF3"/>
<dbReference type="InParanoid" id="A0A0G4FVF3"/>
<keyword evidence="3" id="KW-1185">Reference proteome</keyword>
<evidence type="ECO:0000313" key="3">
    <source>
        <dbReference type="Proteomes" id="UP000041254"/>
    </source>
</evidence>
<proteinExistence type="predicted"/>
<dbReference type="EMBL" id="CDMY01000506">
    <property type="protein sequence ID" value="CEM18682.1"/>
    <property type="molecule type" value="Genomic_DNA"/>
</dbReference>
<evidence type="ECO:0000256" key="1">
    <source>
        <dbReference type="SAM" id="MobiDB-lite"/>
    </source>
</evidence>
<feature type="region of interest" description="Disordered" evidence="1">
    <location>
        <begin position="113"/>
        <end position="187"/>
    </location>
</feature>
<feature type="compositionally biased region" description="Polar residues" evidence="1">
    <location>
        <begin position="136"/>
        <end position="149"/>
    </location>
</feature>